<protein>
    <submittedName>
        <fullName evidence="1">Uncharacterized protein</fullName>
    </submittedName>
</protein>
<proteinExistence type="predicted"/>
<name>A0A8S4BWB0_9ACAR</name>
<keyword evidence="2" id="KW-1185">Reference proteome</keyword>
<evidence type="ECO:0000313" key="2">
    <source>
        <dbReference type="Proteomes" id="UP000837675"/>
    </source>
</evidence>
<comment type="caution">
    <text evidence="1">The sequence shown here is derived from an EMBL/GenBank/DDBJ whole genome shotgun (WGS) entry which is preliminary data.</text>
</comment>
<organism evidence="1 2">
    <name type="scientific">Hyalomma marginatum</name>
    <dbReference type="NCBI Taxonomy" id="34627"/>
    <lineage>
        <taxon>Eukaryota</taxon>
        <taxon>Metazoa</taxon>
        <taxon>Ecdysozoa</taxon>
        <taxon>Arthropoda</taxon>
        <taxon>Chelicerata</taxon>
        <taxon>Arachnida</taxon>
        <taxon>Acari</taxon>
        <taxon>Parasitiformes</taxon>
        <taxon>Ixodida</taxon>
        <taxon>Ixodoidea</taxon>
        <taxon>Ixodidae</taxon>
        <taxon>Hyalomminae</taxon>
        <taxon>Hyalomma</taxon>
    </lineage>
</organism>
<accession>A0A8S4BWB0</accession>
<reference evidence="1" key="1">
    <citation type="submission" date="2021-06" db="EMBL/GenBank/DDBJ databases">
        <authorList>
            <person name="Nardi T."/>
            <person name="Nardi T."/>
        </authorList>
    </citation>
    <scope>NUCLEOTIDE SEQUENCE</scope>
</reference>
<dbReference type="EMBL" id="CAJVAF010000292">
    <property type="protein sequence ID" value="CAG7592807.1"/>
    <property type="molecule type" value="Genomic_DNA"/>
</dbReference>
<dbReference type="AlphaFoldDB" id="A0A8S4BWB0"/>
<evidence type="ECO:0000313" key="1">
    <source>
        <dbReference type="EMBL" id="CAG7592807.1"/>
    </source>
</evidence>
<gene>
    <name evidence="1" type="ORF">MHYMCMPASI_00617</name>
</gene>
<dbReference type="Proteomes" id="UP000837675">
    <property type="component" value="Unassembled WGS sequence"/>
</dbReference>
<sequence length="65" mass="7120">MSTENLVKFLQDQGISNPQDIAIQAVDAMRPAAKEGMHYMGTDGLLSQEINAISTPQIQKAPSRY</sequence>